<evidence type="ECO:0000313" key="6">
    <source>
        <dbReference type="Proteomes" id="UP001528912"/>
    </source>
</evidence>
<proteinExistence type="predicted"/>
<feature type="domain" description="Thiamine phosphate synthase/TenI" evidence="4">
    <location>
        <begin position="2"/>
        <end position="173"/>
    </location>
</feature>
<dbReference type="Proteomes" id="UP001528912">
    <property type="component" value="Unassembled WGS sequence"/>
</dbReference>
<keyword evidence="3" id="KW-0784">Thiamine biosynthesis</keyword>
<dbReference type="InterPro" id="IPR036206">
    <property type="entry name" value="ThiamineP_synth_sf"/>
</dbReference>
<evidence type="ECO:0000259" key="4">
    <source>
        <dbReference type="Pfam" id="PF02581"/>
    </source>
</evidence>
<dbReference type="CDD" id="cd00564">
    <property type="entry name" value="TMP_TenI"/>
    <property type="match status" value="1"/>
</dbReference>
<dbReference type="RefSeq" id="WP_277193163.1">
    <property type="nucleotide sequence ID" value="NZ_JAROAV010000043.1"/>
</dbReference>
<dbReference type="Gene3D" id="3.20.20.70">
    <property type="entry name" value="Aldolase class I"/>
    <property type="match status" value="1"/>
</dbReference>
<evidence type="ECO:0000256" key="2">
    <source>
        <dbReference type="ARBA" id="ARBA00004948"/>
    </source>
</evidence>
<dbReference type="InterPro" id="IPR013785">
    <property type="entry name" value="Aldolase_TIM"/>
</dbReference>
<dbReference type="InterPro" id="IPR022998">
    <property type="entry name" value="ThiamineP_synth_TenI"/>
</dbReference>
<gene>
    <name evidence="5" type="ORF">P4R38_16785</name>
</gene>
<comment type="pathway">
    <text evidence="2">Cofactor biosynthesis; thiamine diphosphate biosynthesis.</text>
</comment>
<organism evidence="5 6">
    <name type="scientific">Luteipulveratus flavus</name>
    <dbReference type="NCBI Taxonomy" id="3031728"/>
    <lineage>
        <taxon>Bacteria</taxon>
        <taxon>Bacillati</taxon>
        <taxon>Actinomycetota</taxon>
        <taxon>Actinomycetes</taxon>
        <taxon>Micrococcales</taxon>
        <taxon>Dermacoccaceae</taxon>
        <taxon>Luteipulveratus</taxon>
    </lineage>
</organism>
<dbReference type="EMBL" id="JAROAV010000043">
    <property type="protein sequence ID" value="MDF8265905.1"/>
    <property type="molecule type" value="Genomic_DNA"/>
</dbReference>
<dbReference type="Pfam" id="PF02581">
    <property type="entry name" value="TMP-TENI"/>
    <property type="match status" value="1"/>
</dbReference>
<keyword evidence="6" id="KW-1185">Reference proteome</keyword>
<dbReference type="PANTHER" id="PTHR20857">
    <property type="entry name" value="THIAMINE-PHOSPHATE PYROPHOSPHORYLASE"/>
    <property type="match status" value="1"/>
</dbReference>
<reference evidence="5 6" key="1">
    <citation type="submission" date="2023-03" db="EMBL/GenBank/DDBJ databases">
        <title>YIM 133296 draft genome.</title>
        <authorList>
            <person name="Xiong L."/>
        </authorList>
    </citation>
    <scope>NUCLEOTIDE SEQUENCE [LARGE SCALE GENOMIC DNA]</scope>
    <source>
        <strain evidence="5 6">YIM 133296</strain>
    </source>
</reference>
<dbReference type="SUPFAM" id="SSF51391">
    <property type="entry name" value="Thiamin phosphate synthase"/>
    <property type="match status" value="1"/>
</dbReference>
<protein>
    <submittedName>
        <fullName evidence="5">Thiamine phosphate synthase</fullName>
    </submittedName>
</protein>
<comment type="caution">
    <text evidence="5">The sequence shown here is derived from an EMBL/GenBank/DDBJ whole genome shotgun (WGS) entry which is preliminary data.</text>
</comment>
<evidence type="ECO:0000256" key="1">
    <source>
        <dbReference type="ARBA" id="ARBA00003814"/>
    </source>
</evidence>
<accession>A0ABT6CAI7</accession>
<evidence type="ECO:0000256" key="3">
    <source>
        <dbReference type="ARBA" id="ARBA00022977"/>
    </source>
</evidence>
<sequence length="205" mass="21583">MVTDRHQVPRGRRLTDVVRECVDGGARAVLLRERDLDPTSYDRAADTITAALEPVGGVLVVRDSARAHPDHGVHLRSGDPLPRTRHRLLGRSVHDPAGLAAARTAGLDYVTYSPVAPTESKLGYGPALGASGVRRAVAAVSGAPAVLALGGVQPLLVQDLLRAGAHGVAVMGSVMRSDDPGRLVHDLLQHIHQTCPTTHTEESPA</sequence>
<dbReference type="PANTHER" id="PTHR20857:SF15">
    <property type="entry name" value="THIAMINE-PHOSPHATE SYNTHASE"/>
    <property type="match status" value="1"/>
</dbReference>
<evidence type="ECO:0000313" key="5">
    <source>
        <dbReference type="EMBL" id="MDF8265905.1"/>
    </source>
</evidence>
<comment type="function">
    <text evidence="1">Condenses 4-methyl-5-(beta-hydroxyethyl)thiazole monophosphate (THZ-P) and 2-methyl-4-amino-5-hydroxymethyl pyrimidine pyrophosphate (HMP-PP) to form thiamine monophosphate (TMP).</text>
</comment>
<name>A0ABT6CAI7_9MICO</name>